<feature type="domain" description="SH3" evidence="4">
    <location>
        <begin position="38"/>
        <end position="98"/>
    </location>
</feature>
<protein>
    <submittedName>
        <fullName evidence="5">Jouberin</fullName>
    </submittedName>
</protein>
<name>A0AA47P5N5_MERPO</name>
<evidence type="ECO:0000313" key="6">
    <source>
        <dbReference type="Proteomes" id="UP001174136"/>
    </source>
</evidence>
<dbReference type="AlphaFoldDB" id="A0AA47P5N5"/>
<keyword evidence="6" id="KW-1185">Reference proteome</keyword>
<comment type="caution">
    <text evidence="5">The sequence shown here is derived from an EMBL/GenBank/DDBJ whole genome shotgun (WGS) entry which is preliminary data.</text>
</comment>
<dbReference type="EMBL" id="JAOPHQ010001182">
    <property type="protein sequence ID" value="KAK0151666.1"/>
    <property type="molecule type" value="Genomic_DNA"/>
</dbReference>
<dbReference type="InterPro" id="IPR001452">
    <property type="entry name" value="SH3_domain"/>
</dbReference>
<evidence type="ECO:0000256" key="1">
    <source>
        <dbReference type="ARBA" id="ARBA00022443"/>
    </source>
</evidence>
<proteinExistence type="predicted"/>
<evidence type="ECO:0000256" key="2">
    <source>
        <dbReference type="PROSITE-ProRule" id="PRU00192"/>
    </source>
</evidence>
<dbReference type="SMART" id="SM00326">
    <property type="entry name" value="SH3"/>
    <property type="match status" value="1"/>
</dbReference>
<dbReference type="PROSITE" id="PS50002">
    <property type="entry name" value="SH3"/>
    <property type="match status" value="1"/>
</dbReference>
<gene>
    <name evidence="5" type="primary">AHI1</name>
    <name evidence="5" type="ORF">N1851_007044</name>
</gene>
<dbReference type="Pfam" id="PF00018">
    <property type="entry name" value="SH3_1"/>
    <property type="match status" value="1"/>
</dbReference>
<reference evidence="5" key="1">
    <citation type="journal article" date="2023" name="Front. Mar. Sci.">
        <title>A new Merluccius polli reference genome to investigate the effects of global change in West African waters.</title>
        <authorList>
            <person name="Mateo J.L."/>
            <person name="Blanco-Fernandez C."/>
            <person name="Garcia-Vazquez E."/>
            <person name="Machado-Schiaffino G."/>
        </authorList>
    </citation>
    <scope>NUCLEOTIDE SEQUENCE</scope>
    <source>
        <strain evidence="5">C29</strain>
        <tissue evidence="5">Fin</tissue>
    </source>
</reference>
<keyword evidence="1 2" id="KW-0728">SH3 domain</keyword>
<evidence type="ECO:0000259" key="4">
    <source>
        <dbReference type="PROSITE" id="PS50002"/>
    </source>
</evidence>
<dbReference type="Gene3D" id="2.30.30.40">
    <property type="entry name" value="SH3 Domains"/>
    <property type="match status" value="1"/>
</dbReference>
<sequence>MQHCSMQQIYMQSDEQFEVFTTVFSPQVCRSRVRTQSTDEDKVVATINYRAHCPEELDLSHGDVIQVLLKEDPSWWFGRLHNGNEGYFPSACVTTRGPSGESGKATPSLLRRGSVPVVIATPASPCSHPGTGNGLGTPRLPRKNSIRRALALDSPSTMGSPSLLHRVLAKSRRKSCPHLPHVSADPGSINSAYLPD</sequence>
<dbReference type="SUPFAM" id="SSF50044">
    <property type="entry name" value="SH3-domain"/>
    <property type="match status" value="1"/>
</dbReference>
<dbReference type="Proteomes" id="UP001174136">
    <property type="component" value="Unassembled WGS sequence"/>
</dbReference>
<feature type="region of interest" description="Disordered" evidence="3">
    <location>
        <begin position="121"/>
        <end position="142"/>
    </location>
</feature>
<evidence type="ECO:0000256" key="3">
    <source>
        <dbReference type="SAM" id="MobiDB-lite"/>
    </source>
</evidence>
<organism evidence="5 6">
    <name type="scientific">Merluccius polli</name>
    <name type="common">Benguela hake</name>
    <name type="synonym">Merluccius cadenati</name>
    <dbReference type="NCBI Taxonomy" id="89951"/>
    <lineage>
        <taxon>Eukaryota</taxon>
        <taxon>Metazoa</taxon>
        <taxon>Chordata</taxon>
        <taxon>Craniata</taxon>
        <taxon>Vertebrata</taxon>
        <taxon>Euteleostomi</taxon>
        <taxon>Actinopterygii</taxon>
        <taxon>Neopterygii</taxon>
        <taxon>Teleostei</taxon>
        <taxon>Neoteleostei</taxon>
        <taxon>Acanthomorphata</taxon>
        <taxon>Zeiogadaria</taxon>
        <taxon>Gadariae</taxon>
        <taxon>Gadiformes</taxon>
        <taxon>Gadoidei</taxon>
        <taxon>Merlucciidae</taxon>
        <taxon>Merluccius</taxon>
    </lineage>
</organism>
<evidence type="ECO:0000313" key="5">
    <source>
        <dbReference type="EMBL" id="KAK0151666.1"/>
    </source>
</evidence>
<feature type="region of interest" description="Disordered" evidence="3">
    <location>
        <begin position="175"/>
        <end position="196"/>
    </location>
</feature>
<dbReference type="InterPro" id="IPR036028">
    <property type="entry name" value="SH3-like_dom_sf"/>
</dbReference>
<accession>A0AA47P5N5</accession>